<gene>
    <name evidence="2" type="ORF">V8G54_014562</name>
</gene>
<keyword evidence="3" id="KW-1185">Reference proteome</keyword>
<reference evidence="2 3" key="1">
    <citation type="journal article" date="2023" name="Life. Sci Alliance">
        <title>Evolutionary insights into 3D genome organization and epigenetic landscape of Vigna mungo.</title>
        <authorList>
            <person name="Junaid A."/>
            <person name="Singh B."/>
            <person name="Bhatia S."/>
        </authorList>
    </citation>
    <scope>NUCLEOTIDE SEQUENCE [LARGE SCALE GENOMIC DNA]</scope>
    <source>
        <strain evidence="2">Urdbean</strain>
    </source>
</reference>
<accession>A0AAQ3NHY0</accession>
<evidence type="ECO:0000313" key="3">
    <source>
        <dbReference type="Proteomes" id="UP001374535"/>
    </source>
</evidence>
<dbReference type="AlphaFoldDB" id="A0AAQ3NHY0"/>
<feature type="region of interest" description="Disordered" evidence="1">
    <location>
        <begin position="102"/>
        <end position="140"/>
    </location>
</feature>
<dbReference type="Proteomes" id="UP001374535">
    <property type="component" value="Chromosome 5"/>
</dbReference>
<organism evidence="2 3">
    <name type="scientific">Vigna mungo</name>
    <name type="common">Black gram</name>
    <name type="synonym">Phaseolus mungo</name>
    <dbReference type="NCBI Taxonomy" id="3915"/>
    <lineage>
        <taxon>Eukaryota</taxon>
        <taxon>Viridiplantae</taxon>
        <taxon>Streptophyta</taxon>
        <taxon>Embryophyta</taxon>
        <taxon>Tracheophyta</taxon>
        <taxon>Spermatophyta</taxon>
        <taxon>Magnoliopsida</taxon>
        <taxon>eudicotyledons</taxon>
        <taxon>Gunneridae</taxon>
        <taxon>Pentapetalae</taxon>
        <taxon>rosids</taxon>
        <taxon>fabids</taxon>
        <taxon>Fabales</taxon>
        <taxon>Fabaceae</taxon>
        <taxon>Papilionoideae</taxon>
        <taxon>50 kb inversion clade</taxon>
        <taxon>NPAAA clade</taxon>
        <taxon>indigoferoid/millettioid clade</taxon>
        <taxon>Phaseoleae</taxon>
        <taxon>Vigna</taxon>
    </lineage>
</organism>
<sequence length="140" mass="15270">MTIGVVMKVVNSAMTTQMANAWSFSTLRSLPMLRTMSSTKPFVFMRNPRARASLEGTLNSNETTVVPIIFPKQALNITSISIAQERPPLIVATSVFKPLDTKYSGMKRPETRSSILSVNTPAKEPSLGITVPTTKAPKSE</sequence>
<name>A0AAQ3NHY0_VIGMU</name>
<evidence type="ECO:0000256" key="1">
    <source>
        <dbReference type="SAM" id="MobiDB-lite"/>
    </source>
</evidence>
<protein>
    <submittedName>
        <fullName evidence="2">Uncharacterized protein</fullName>
    </submittedName>
</protein>
<proteinExistence type="predicted"/>
<dbReference type="EMBL" id="CP144696">
    <property type="protein sequence ID" value="WVZ10032.1"/>
    <property type="molecule type" value="Genomic_DNA"/>
</dbReference>
<evidence type="ECO:0000313" key="2">
    <source>
        <dbReference type="EMBL" id="WVZ10032.1"/>
    </source>
</evidence>